<feature type="signal peptide" evidence="1">
    <location>
        <begin position="1"/>
        <end position="31"/>
    </location>
</feature>
<name>A0A6L3ZJC4_9FLAO</name>
<organism evidence="2 3">
    <name type="scientific">Phaeocystidibacter marisrubri</name>
    <dbReference type="NCBI Taxonomy" id="1577780"/>
    <lineage>
        <taxon>Bacteria</taxon>
        <taxon>Pseudomonadati</taxon>
        <taxon>Bacteroidota</taxon>
        <taxon>Flavobacteriia</taxon>
        <taxon>Flavobacteriales</taxon>
        <taxon>Phaeocystidibacteraceae</taxon>
        <taxon>Phaeocystidibacter</taxon>
    </lineage>
</organism>
<protein>
    <recommendedName>
        <fullName evidence="4">DUF4390 domain-containing protein</fullName>
    </recommendedName>
</protein>
<accession>A0A6L3ZJC4</accession>
<gene>
    <name evidence="2" type="ORF">F8C82_06085</name>
</gene>
<reference evidence="2 3" key="1">
    <citation type="submission" date="2019-10" db="EMBL/GenBank/DDBJ databases">
        <title>Genome sequence of Phaeocystidibacter marisrubri JCM30614 (type strain).</title>
        <authorList>
            <person name="Bowman J.P."/>
        </authorList>
    </citation>
    <scope>NUCLEOTIDE SEQUENCE [LARGE SCALE GENOMIC DNA]</scope>
    <source>
        <strain evidence="2 3">JCM 30614</strain>
    </source>
</reference>
<evidence type="ECO:0000313" key="2">
    <source>
        <dbReference type="EMBL" id="KAB2817971.1"/>
    </source>
</evidence>
<keyword evidence="1" id="KW-0732">Signal</keyword>
<keyword evidence="3" id="KW-1185">Reference proteome</keyword>
<dbReference type="AlphaFoldDB" id="A0A6L3ZJC4"/>
<sequence length="224" mass="26399">MNSCHNNFTLRFATRTFLSVIVLFISLSSKAQQVVNKGDSYYVLDSSLTVVLQQDTVITFNNGEETFYGIVLQEYVPDTTLDLFDESWHFKEDTFLSFSPPLWYEMRLDYSVPIYDTLRDPDDLNVILFIDTITYRKVHYGERVVFHPHTVDDEINRIEQLALQQNLIVESIRFNPLYSIAAERPYHEMEINEMVKAHSFEVIFTFVKADYKMRYPVLFETENP</sequence>
<evidence type="ECO:0008006" key="4">
    <source>
        <dbReference type="Google" id="ProtNLM"/>
    </source>
</evidence>
<dbReference type="EMBL" id="WBVQ01000001">
    <property type="protein sequence ID" value="KAB2817971.1"/>
    <property type="molecule type" value="Genomic_DNA"/>
</dbReference>
<evidence type="ECO:0000313" key="3">
    <source>
        <dbReference type="Proteomes" id="UP000484164"/>
    </source>
</evidence>
<evidence type="ECO:0000256" key="1">
    <source>
        <dbReference type="SAM" id="SignalP"/>
    </source>
</evidence>
<feature type="chain" id="PRO_5027105386" description="DUF4390 domain-containing protein" evidence="1">
    <location>
        <begin position="32"/>
        <end position="224"/>
    </location>
</feature>
<proteinExistence type="predicted"/>
<dbReference type="Proteomes" id="UP000484164">
    <property type="component" value="Unassembled WGS sequence"/>
</dbReference>
<comment type="caution">
    <text evidence="2">The sequence shown here is derived from an EMBL/GenBank/DDBJ whole genome shotgun (WGS) entry which is preliminary data.</text>
</comment>